<organism evidence="13 14">
    <name type="scientific">Dichelobacter nodosus (strain VCS1703A)</name>
    <dbReference type="NCBI Taxonomy" id="246195"/>
    <lineage>
        <taxon>Bacteria</taxon>
        <taxon>Pseudomonadati</taxon>
        <taxon>Pseudomonadota</taxon>
        <taxon>Gammaproteobacteria</taxon>
        <taxon>Cardiobacteriales</taxon>
        <taxon>Cardiobacteriaceae</taxon>
        <taxon>Dichelobacter</taxon>
    </lineage>
</organism>
<dbReference type="PANTHER" id="PTHR34182">
    <property type="entry name" value="PROTEIN-EXPORT MEMBRANE PROTEIN SECG"/>
    <property type="match status" value="1"/>
</dbReference>
<keyword evidence="7 11" id="KW-0653">Protein transport</keyword>
<dbReference type="STRING" id="246195.DNO_0813"/>
<keyword evidence="6 11" id="KW-0812">Transmembrane</keyword>
<keyword evidence="4 11" id="KW-0813">Transport</keyword>
<evidence type="ECO:0000256" key="1">
    <source>
        <dbReference type="ARBA" id="ARBA00004651"/>
    </source>
</evidence>
<evidence type="ECO:0000256" key="12">
    <source>
        <dbReference type="SAM" id="MobiDB-lite"/>
    </source>
</evidence>
<dbReference type="PANTHER" id="PTHR34182:SF1">
    <property type="entry name" value="PROTEIN-EXPORT MEMBRANE PROTEIN SECG"/>
    <property type="match status" value="1"/>
</dbReference>
<evidence type="ECO:0000256" key="3">
    <source>
        <dbReference type="ARBA" id="ARBA00017876"/>
    </source>
</evidence>
<keyword evidence="10 11" id="KW-0472">Membrane</keyword>
<dbReference type="RefSeq" id="WP_012031136.1">
    <property type="nucleotide sequence ID" value="NC_009446.1"/>
</dbReference>
<feature type="region of interest" description="Disordered" evidence="12">
    <location>
        <begin position="102"/>
        <end position="125"/>
    </location>
</feature>
<keyword evidence="5 11" id="KW-1003">Cell membrane</keyword>
<name>A5EUT4_DICNV</name>
<dbReference type="Proteomes" id="UP000000248">
    <property type="component" value="Chromosome"/>
</dbReference>
<evidence type="ECO:0000256" key="5">
    <source>
        <dbReference type="ARBA" id="ARBA00022475"/>
    </source>
</evidence>
<evidence type="ECO:0000256" key="4">
    <source>
        <dbReference type="ARBA" id="ARBA00022448"/>
    </source>
</evidence>
<evidence type="ECO:0000256" key="10">
    <source>
        <dbReference type="ARBA" id="ARBA00023136"/>
    </source>
</evidence>
<dbReference type="GO" id="GO:0065002">
    <property type="term" value="P:intracellular protein transmembrane transport"/>
    <property type="evidence" value="ECO:0007669"/>
    <property type="project" value="TreeGrafter"/>
</dbReference>
<comment type="subcellular location">
    <subcellularLocation>
        <location evidence="1 11">Cell membrane</location>
        <topology evidence="1 11">Multi-pass membrane protein</topology>
    </subcellularLocation>
</comment>
<dbReference type="eggNOG" id="COG1314">
    <property type="taxonomic scope" value="Bacteria"/>
</dbReference>
<dbReference type="GO" id="GO:0043952">
    <property type="term" value="P:protein transport by the Sec complex"/>
    <property type="evidence" value="ECO:0007669"/>
    <property type="project" value="TreeGrafter"/>
</dbReference>
<feature type="transmembrane region" description="Helical" evidence="11">
    <location>
        <begin position="52"/>
        <end position="73"/>
    </location>
</feature>
<protein>
    <recommendedName>
        <fullName evidence="3 11">Protein-export membrane protein SecG</fullName>
    </recommendedName>
</protein>
<comment type="caution">
    <text evidence="11">Lacks conserved residue(s) required for the propagation of feature annotation.</text>
</comment>
<evidence type="ECO:0000256" key="7">
    <source>
        <dbReference type="ARBA" id="ARBA00022927"/>
    </source>
</evidence>
<dbReference type="PRINTS" id="PR01651">
    <property type="entry name" value="SECGEXPORT"/>
</dbReference>
<dbReference type="InterPro" id="IPR004692">
    <property type="entry name" value="SecG"/>
</dbReference>
<keyword evidence="9 11" id="KW-0811">Translocation</keyword>
<dbReference type="HOGENOM" id="CLU_094156_2_2_6"/>
<dbReference type="GO" id="GO:0009306">
    <property type="term" value="P:protein secretion"/>
    <property type="evidence" value="ECO:0007669"/>
    <property type="project" value="UniProtKB-UniRule"/>
</dbReference>
<sequence length="125" mass="13071">MTTLIVQIIFITTAIALSILILLQQSKGAGLGASFGAGASATVFGAKGAGSFLYKLTRFLAFVFFISALMMSYMQNRSVTGTSILQQTQLEIKKDAAEIDVPVSGKDNASPASDTGIPTSDSTKK</sequence>
<evidence type="ECO:0000256" key="8">
    <source>
        <dbReference type="ARBA" id="ARBA00022989"/>
    </source>
</evidence>
<proteinExistence type="inferred from homology"/>
<evidence type="ECO:0000256" key="9">
    <source>
        <dbReference type="ARBA" id="ARBA00023010"/>
    </source>
</evidence>
<dbReference type="Pfam" id="PF03840">
    <property type="entry name" value="SecG"/>
    <property type="match status" value="1"/>
</dbReference>
<gene>
    <name evidence="13" type="ordered locus">DNO_0813</name>
</gene>
<dbReference type="OrthoDB" id="9813947at2"/>
<comment type="similarity">
    <text evidence="2 11">Belongs to the SecG family.</text>
</comment>
<comment type="function">
    <text evidence="11">Involved in protein export. Participates in an early event of protein translocation.</text>
</comment>
<reference evidence="13 14" key="1">
    <citation type="journal article" date="2007" name="Nat. Biotechnol.">
        <title>Genome sequence and identification of candidate vaccine antigens from the animal pathogen Dichelobacter nodosus.</title>
        <authorList>
            <person name="Myers G.S."/>
            <person name="Parker D."/>
            <person name="Al-Hasani K."/>
            <person name="Kennan R.M."/>
            <person name="Seemann T."/>
            <person name="Ren Q."/>
            <person name="Badger J.H."/>
            <person name="Selengut J.D."/>
            <person name="Deboy R.T."/>
            <person name="Tettelin H."/>
            <person name="Boyce J.D."/>
            <person name="McCarl V.P."/>
            <person name="Han X."/>
            <person name="Nelson W.C."/>
            <person name="Madupu R."/>
            <person name="Mohamoud Y."/>
            <person name="Holley T."/>
            <person name="Fedorova N."/>
            <person name="Khouri H."/>
            <person name="Bottomley S.P."/>
            <person name="Whittington R.J."/>
            <person name="Adler B."/>
            <person name="Songer J.G."/>
            <person name="Rood J.I."/>
            <person name="Paulsen I.T."/>
        </authorList>
    </citation>
    <scope>NUCLEOTIDE SEQUENCE [LARGE SCALE GENOMIC DNA]</scope>
    <source>
        <strain evidence="13 14">VCS1703A</strain>
    </source>
</reference>
<evidence type="ECO:0000256" key="2">
    <source>
        <dbReference type="ARBA" id="ARBA00008445"/>
    </source>
</evidence>
<evidence type="ECO:0000256" key="11">
    <source>
        <dbReference type="RuleBase" id="RU365087"/>
    </source>
</evidence>
<evidence type="ECO:0000256" key="6">
    <source>
        <dbReference type="ARBA" id="ARBA00022692"/>
    </source>
</evidence>
<evidence type="ECO:0000313" key="14">
    <source>
        <dbReference type="Proteomes" id="UP000000248"/>
    </source>
</evidence>
<dbReference type="EMBL" id="CP000513">
    <property type="protein sequence ID" value="ABQ13955.1"/>
    <property type="molecule type" value="Genomic_DNA"/>
</dbReference>
<evidence type="ECO:0000313" key="13">
    <source>
        <dbReference type="EMBL" id="ABQ13955.1"/>
    </source>
</evidence>
<feature type="compositionally biased region" description="Polar residues" evidence="12">
    <location>
        <begin position="110"/>
        <end position="125"/>
    </location>
</feature>
<dbReference type="AlphaFoldDB" id="A5EUT4"/>
<dbReference type="KEGG" id="dno:DNO_0813"/>
<keyword evidence="14" id="KW-1185">Reference proteome</keyword>
<keyword evidence="8 11" id="KW-1133">Transmembrane helix</keyword>
<dbReference type="NCBIfam" id="TIGR00810">
    <property type="entry name" value="secG"/>
    <property type="match status" value="1"/>
</dbReference>
<dbReference type="GO" id="GO:0005886">
    <property type="term" value="C:plasma membrane"/>
    <property type="evidence" value="ECO:0007669"/>
    <property type="project" value="UniProtKB-SubCell"/>
</dbReference>
<dbReference type="GO" id="GO:0015450">
    <property type="term" value="F:protein-transporting ATPase activity"/>
    <property type="evidence" value="ECO:0007669"/>
    <property type="project" value="UniProtKB-UniRule"/>
</dbReference>
<accession>A5EUT4</accession>